<evidence type="ECO:0000313" key="2">
    <source>
        <dbReference type="Proteomes" id="UP000179807"/>
    </source>
</evidence>
<gene>
    <name evidence="1" type="ORF">TRFO_07841</name>
</gene>
<organism evidence="1 2">
    <name type="scientific">Tritrichomonas foetus</name>
    <dbReference type="NCBI Taxonomy" id="1144522"/>
    <lineage>
        <taxon>Eukaryota</taxon>
        <taxon>Metamonada</taxon>
        <taxon>Parabasalia</taxon>
        <taxon>Tritrichomonadida</taxon>
        <taxon>Tritrichomonadidae</taxon>
        <taxon>Tritrichomonas</taxon>
    </lineage>
</organism>
<dbReference type="AlphaFoldDB" id="A0A1J4JP65"/>
<dbReference type="RefSeq" id="XP_068353666.1">
    <property type="nucleotide sequence ID" value="XM_068493934.1"/>
</dbReference>
<dbReference type="OrthoDB" id="10448347at2759"/>
<proteinExistence type="predicted"/>
<dbReference type="Proteomes" id="UP000179807">
    <property type="component" value="Unassembled WGS sequence"/>
</dbReference>
<dbReference type="EMBL" id="MLAK01000949">
    <property type="protein sequence ID" value="OHT00530.1"/>
    <property type="molecule type" value="Genomic_DNA"/>
</dbReference>
<dbReference type="GeneID" id="94828638"/>
<name>A0A1J4JP65_9EUKA</name>
<accession>A0A1J4JP65</accession>
<sequence>MFEYRQKYFSEKNSSAFPMSDIQKENEKILSLLETLQEYERAQAALQSTIVDGFMELAQSRRQCSGIVCPELLISHEQETRKFFMPGEDIGPNPITPFIPGVSQFCMNNIQNEFESSLKYAINLVAIVGQINEKIASFNQTEEQK</sequence>
<dbReference type="VEuPathDB" id="TrichDB:TRFO_07841"/>
<protein>
    <submittedName>
        <fullName evidence="1">Uncharacterized protein</fullName>
    </submittedName>
</protein>
<comment type="caution">
    <text evidence="1">The sequence shown here is derived from an EMBL/GenBank/DDBJ whole genome shotgun (WGS) entry which is preliminary data.</text>
</comment>
<evidence type="ECO:0000313" key="1">
    <source>
        <dbReference type="EMBL" id="OHT00530.1"/>
    </source>
</evidence>
<keyword evidence="2" id="KW-1185">Reference proteome</keyword>
<reference evidence="1" key="1">
    <citation type="submission" date="2016-10" db="EMBL/GenBank/DDBJ databases">
        <authorList>
            <person name="Benchimol M."/>
            <person name="Almeida L.G."/>
            <person name="Vasconcelos A.T."/>
            <person name="Perreira-Neves A."/>
            <person name="Rosa I.A."/>
            <person name="Tasca T."/>
            <person name="Bogo M.R."/>
            <person name="de Souza W."/>
        </authorList>
    </citation>
    <scope>NUCLEOTIDE SEQUENCE [LARGE SCALE GENOMIC DNA]</scope>
    <source>
        <strain evidence="1">K</strain>
    </source>
</reference>